<organism evidence="2 3">
    <name type="scientific">Nocardia albiluteola</name>
    <dbReference type="NCBI Taxonomy" id="2842303"/>
    <lineage>
        <taxon>Bacteria</taxon>
        <taxon>Bacillati</taxon>
        <taxon>Actinomycetota</taxon>
        <taxon>Actinomycetes</taxon>
        <taxon>Mycobacteriales</taxon>
        <taxon>Nocardiaceae</taxon>
        <taxon>Nocardia</taxon>
    </lineage>
</organism>
<evidence type="ECO:0000259" key="1">
    <source>
        <dbReference type="Pfam" id="PF12395"/>
    </source>
</evidence>
<dbReference type="InterPro" id="IPR022123">
    <property type="entry name" value="DUF3658"/>
</dbReference>
<protein>
    <submittedName>
        <fullName evidence="2">DUF3658 domain-containing protein</fullName>
    </submittedName>
</protein>
<feature type="domain" description="DUF3658" evidence="1">
    <location>
        <begin position="1"/>
        <end position="46"/>
    </location>
</feature>
<accession>A0ABS6AS40</accession>
<keyword evidence="3" id="KW-1185">Reference proteome</keyword>
<dbReference type="Proteomes" id="UP000733379">
    <property type="component" value="Unassembled WGS sequence"/>
</dbReference>
<proteinExistence type="predicted"/>
<gene>
    <name evidence="2" type="ORF">KO481_04740</name>
</gene>
<evidence type="ECO:0000313" key="3">
    <source>
        <dbReference type="Proteomes" id="UP000733379"/>
    </source>
</evidence>
<evidence type="ECO:0000313" key="2">
    <source>
        <dbReference type="EMBL" id="MBU3060832.1"/>
    </source>
</evidence>
<dbReference type="EMBL" id="JAHKNI010000001">
    <property type="protein sequence ID" value="MBU3060832.1"/>
    <property type="molecule type" value="Genomic_DNA"/>
</dbReference>
<reference evidence="2 3" key="1">
    <citation type="submission" date="2021-06" db="EMBL/GenBank/DDBJ databases">
        <title>Actinomycetes sequencing.</title>
        <authorList>
            <person name="Shan Q."/>
        </authorList>
    </citation>
    <scope>NUCLEOTIDE SEQUENCE [LARGE SCALE GENOMIC DNA]</scope>
    <source>
        <strain evidence="2 3">NEAU-G5</strain>
    </source>
</reference>
<comment type="caution">
    <text evidence="2">The sequence shown here is derived from an EMBL/GenBank/DDBJ whole genome shotgun (WGS) entry which is preliminary data.</text>
</comment>
<name>A0ABS6AS40_9NOCA</name>
<sequence length="53" mass="5995">MARVIADTMGAQQRPVTDYVLHRRLIEMIHTGRLTADGDPTIMGECRIFSPPR</sequence>
<dbReference type="Pfam" id="PF12395">
    <property type="entry name" value="DUF3658"/>
    <property type="match status" value="1"/>
</dbReference>